<dbReference type="InterPro" id="IPR000953">
    <property type="entry name" value="Chromo/chromo_shadow_dom"/>
</dbReference>
<evidence type="ECO:0000313" key="9">
    <source>
        <dbReference type="RefSeq" id="XP_048128847.1"/>
    </source>
</evidence>
<dbReference type="GeneID" id="115742147"/>
<feature type="region of interest" description="Disordered" evidence="6">
    <location>
        <begin position="1"/>
        <end position="32"/>
    </location>
</feature>
<dbReference type="Gene3D" id="1.10.274.30">
    <property type="entry name" value="MRG domain"/>
    <property type="match status" value="1"/>
</dbReference>
<dbReference type="SMART" id="SM00298">
    <property type="entry name" value="CHROMO"/>
    <property type="match status" value="1"/>
</dbReference>
<evidence type="ECO:0000256" key="1">
    <source>
        <dbReference type="ARBA" id="ARBA00004123"/>
    </source>
</evidence>
<name>A0ABM3GWW0_9MYRT</name>
<comment type="subcellular location">
    <subcellularLocation>
        <location evidence="1">Nucleus</location>
    </subcellularLocation>
</comment>
<proteinExistence type="predicted"/>
<dbReference type="InterPro" id="IPR053820">
    <property type="entry name" value="MSL3_chromo-like"/>
</dbReference>
<keyword evidence="4" id="KW-0804">Transcription</keyword>
<dbReference type="PANTHER" id="PTHR10880:SF15">
    <property type="entry name" value="MSL COMPLEX SUBUNIT 3"/>
    <property type="match status" value="1"/>
</dbReference>
<dbReference type="Gene3D" id="2.30.30.140">
    <property type="match status" value="1"/>
</dbReference>
<feature type="region of interest" description="Disordered" evidence="6">
    <location>
        <begin position="94"/>
        <end position="144"/>
    </location>
</feature>
<keyword evidence="8" id="KW-1185">Reference proteome</keyword>
<evidence type="ECO:0000313" key="8">
    <source>
        <dbReference type="Proteomes" id="UP000827889"/>
    </source>
</evidence>
<reference evidence="9" key="1">
    <citation type="submission" date="2025-08" db="UniProtKB">
        <authorList>
            <consortium name="RefSeq"/>
        </authorList>
    </citation>
    <scope>IDENTIFICATION</scope>
    <source>
        <tissue evidence="9">Leaf</tissue>
    </source>
</reference>
<dbReference type="SUPFAM" id="SSF54160">
    <property type="entry name" value="Chromo domain-like"/>
    <property type="match status" value="1"/>
</dbReference>
<evidence type="ECO:0000256" key="3">
    <source>
        <dbReference type="ARBA" id="ARBA00023015"/>
    </source>
</evidence>
<dbReference type="InterPro" id="IPR016197">
    <property type="entry name" value="Chromo-like_dom_sf"/>
</dbReference>
<gene>
    <name evidence="9" type="primary">LOC115742147</name>
</gene>
<dbReference type="Pfam" id="PF05712">
    <property type="entry name" value="MRG"/>
    <property type="match status" value="1"/>
</dbReference>
<keyword evidence="3" id="KW-0805">Transcription regulation</keyword>
<feature type="compositionally biased region" description="Low complexity" evidence="6">
    <location>
        <begin position="12"/>
        <end position="24"/>
    </location>
</feature>
<dbReference type="RefSeq" id="XP_048128847.1">
    <property type="nucleotide sequence ID" value="XM_048272890.1"/>
</dbReference>
<dbReference type="InterPro" id="IPR008676">
    <property type="entry name" value="MRG"/>
</dbReference>
<evidence type="ECO:0000259" key="7">
    <source>
        <dbReference type="SMART" id="SM00298"/>
    </source>
</evidence>
<dbReference type="Proteomes" id="UP000827889">
    <property type="component" value="Chromosome 11"/>
</dbReference>
<evidence type="ECO:0000256" key="5">
    <source>
        <dbReference type="ARBA" id="ARBA00023242"/>
    </source>
</evidence>
<evidence type="ECO:0000256" key="6">
    <source>
        <dbReference type="SAM" id="MobiDB-lite"/>
    </source>
</evidence>
<feature type="compositionally biased region" description="Basic and acidic residues" evidence="6">
    <location>
        <begin position="116"/>
        <end position="128"/>
    </location>
</feature>
<dbReference type="PROSITE" id="PS51640">
    <property type="entry name" value="MRG"/>
    <property type="match status" value="1"/>
</dbReference>
<organism evidence="8 9">
    <name type="scientific">Rhodamnia argentea</name>
    <dbReference type="NCBI Taxonomy" id="178133"/>
    <lineage>
        <taxon>Eukaryota</taxon>
        <taxon>Viridiplantae</taxon>
        <taxon>Streptophyta</taxon>
        <taxon>Embryophyta</taxon>
        <taxon>Tracheophyta</taxon>
        <taxon>Spermatophyta</taxon>
        <taxon>Magnoliopsida</taxon>
        <taxon>eudicotyledons</taxon>
        <taxon>Gunneridae</taxon>
        <taxon>Pentapetalae</taxon>
        <taxon>rosids</taxon>
        <taxon>malvids</taxon>
        <taxon>Myrtales</taxon>
        <taxon>Myrtaceae</taxon>
        <taxon>Myrtoideae</taxon>
        <taxon>Myrteae</taxon>
        <taxon>Australasian group</taxon>
        <taxon>Rhodamnia</taxon>
    </lineage>
</organism>
<accession>A0ABM3GWW0</accession>
<keyword evidence="5" id="KW-0539">Nucleus</keyword>
<dbReference type="Pfam" id="PF22732">
    <property type="entry name" value="MSL3_chromo-like"/>
    <property type="match status" value="1"/>
</dbReference>
<keyword evidence="2" id="KW-0156">Chromatin regulator</keyword>
<feature type="domain" description="Chromo" evidence="7">
    <location>
        <begin position="28"/>
        <end position="96"/>
    </location>
</feature>
<protein>
    <submittedName>
        <fullName evidence="9">Protein MRG1 isoform X3</fullName>
    </submittedName>
</protein>
<dbReference type="PANTHER" id="PTHR10880">
    <property type="entry name" value="MORTALITY FACTOR 4-LIKE PROTEIN"/>
    <property type="match status" value="1"/>
</dbReference>
<dbReference type="InterPro" id="IPR038217">
    <property type="entry name" value="MRG_C_sf"/>
</dbReference>
<feature type="compositionally biased region" description="Basic and acidic residues" evidence="6">
    <location>
        <begin position="94"/>
        <end position="104"/>
    </location>
</feature>
<sequence>MGSSSKDEPGSDGDNSSGGDPPNSTSTLFSEGEKVLAFHGPRIYEAKVQKAEVRKNEWRYFVHYLGWNKNWDEWVGPDRLMKYTEENIMKQQVLDKKQGVDKNPKSGRMIQNKPKSVTDAKVDKEDLKSTVTKGKKRKSEAGIEKDNESAEKLVKIQIPSALRKQLVDDWEFVTQGDKLVKLPRSPSVDDIFTNYLEYRSKKDGMMTDLVGEILKGLRCYFDIALPVMLLYKKERQQYREAVVVKLPELLAHVNIEEETLTRLQQKLFDFLKYRFIPLSLFNGSSRRTKARSSFLHMKGPKLRKEKERGEMSEP</sequence>
<evidence type="ECO:0000256" key="2">
    <source>
        <dbReference type="ARBA" id="ARBA00022853"/>
    </source>
</evidence>
<dbReference type="InterPro" id="IPR026541">
    <property type="entry name" value="MRG_dom"/>
</dbReference>
<evidence type="ECO:0000256" key="4">
    <source>
        <dbReference type="ARBA" id="ARBA00023163"/>
    </source>
</evidence>
<dbReference type="CDD" id="cd18983">
    <property type="entry name" value="CBD_MSL3_like"/>
    <property type="match status" value="1"/>
</dbReference>